<sequence>MSPASETTTNTAKSGLAILFAAIDYHQSSNQISSLTPPPSSTPSQPIESSALNPNMFSKRGTYVDVKWSDEGKLTMRQKMNRRSFERFHSRQIKQVSTELASSIPLPGSVTVIPSSPISLHSAPDYDDSSTIGSAQTVTDDLLTLDDSSISSNLVETCHKQTMIYEAAYQATSDQTMTALRPSISIDSDDLDALMKQQQQRMFVTFQKTNHSRAMLHGMRGRSLFVS</sequence>
<protein>
    <submittedName>
        <fullName evidence="2">Uncharacterized protein</fullName>
    </submittedName>
</protein>
<dbReference type="AlphaFoldDB" id="A0AAD9DF75"/>
<dbReference type="EMBL" id="JATAAI010000008">
    <property type="protein sequence ID" value="KAK1743939.1"/>
    <property type="molecule type" value="Genomic_DNA"/>
</dbReference>
<evidence type="ECO:0000313" key="2">
    <source>
        <dbReference type="EMBL" id="KAK1743939.1"/>
    </source>
</evidence>
<keyword evidence="3" id="KW-1185">Reference proteome</keyword>
<dbReference type="Proteomes" id="UP001224775">
    <property type="component" value="Unassembled WGS sequence"/>
</dbReference>
<accession>A0AAD9DF75</accession>
<comment type="caution">
    <text evidence="2">The sequence shown here is derived from an EMBL/GenBank/DDBJ whole genome shotgun (WGS) entry which is preliminary data.</text>
</comment>
<organism evidence="2 3">
    <name type="scientific">Skeletonema marinoi</name>
    <dbReference type="NCBI Taxonomy" id="267567"/>
    <lineage>
        <taxon>Eukaryota</taxon>
        <taxon>Sar</taxon>
        <taxon>Stramenopiles</taxon>
        <taxon>Ochrophyta</taxon>
        <taxon>Bacillariophyta</taxon>
        <taxon>Coscinodiscophyceae</taxon>
        <taxon>Thalassiosirophycidae</taxon>
        <taxon>Thalassiosirales</taxon>
        <taxon>Skeletonemataceae</taxon>
        <taxon>Skeletonema</taxon>
        <taxon>Skeletonema marinoi-dohrnii complex</taxon>
    </lineage>
</organism>
<name>A0AAD9DF75_9STRA</name>
<evidence type="ECO:0000256" key="1">
    <source>
        <dbReference type="SAM" id="MobiDB-lite"/>
    </source>
</evidence>
<feature type="region of interest" description="Disordered" evidence="1">
    <location>
        <begin position="31"/>
        <end position="55"/>
    </location>
</feature>
<gene>
    <name evidence="2" type="ORF">QTG54_005536</name>
</gene>
<evidence type="ECO:0000313" key="3">
    <source>
        <dbReference type="Proteomes" id="UP001224775"/>
    </source>
</evidence>
<reference evidence="2" key="1">
    <citation type="submission" date="2023-06" db="EMBL/GenBank/DDBJ databases">
        <title>Survivors Of The Sea: Transcriptome response of Skeletonema marinoi to long-term dormancy.</title>
        <authorList>
            <person name="Pinder M.I.M."/>
            <person name="Kourtchenko O."/>
            <person name="Robertson E.K."/>
            <person name="Larsson T."/>
            <person name="Maumus F."/>
            <person name="Osuna-Cruz C.M."/>
            <person name="Vancaester E."/>
            <person name="Stenow R."/>
            <person name="Vandepoele K."/>
            <person name="Ploug H."/>
            <person name="Bruchert V."/>
            <person name="Godhe A."/>
            <person name="Topel M."/>
        </authorList>
    </citation>
    <scope>NUCLEOTIDE SEQUENCE</scope>
    <source>
        <strain evidence="2">R05AC</strain>
    </source>
</reference>
<proteinExistence type="predicted"/>